<protein>
    <submittedName>
        <fullName evidence="5">Winged helix-turn-helix domain-containing protein</fullName>
    </submittedName>
</protein>
<keyword evidence="1 2" id="KW-0238">DNA-binding</keyword>
<dbReference type="InterPro" id="IPR036388">
    <property type="entry name" value="WH-like_DNA-bd_sf"/>
</dbReference>
<gene>
    <name evidence="5" type="ORF">ACFO6Q_05745</name>
</gene>
<accession>A0ABV9QT57</accession>
<keyword evidence="6" id="KW-1185">Reference proteome</keyword>
<dbReference type="Gene3D" id="1.25.40.10">
    <property type="entry name" value="Tetratricopeptide repeat domain"/>
    <property type="match status" value="2"/>
</dbReference>
<name>A0ABV9QT57_9GAMM</name>
<evidence type="ECO:0000313" key="6">
    <source>
        <dbReference type="Proteomes" id="UP001595886"/>
    </source>
</evidence>
<evidence type="ECO:0000313" key="5">
    <source>
        <dbReference type="EMBL" id="MFC4819815.1"/>
    </source>
</evidence>
<dbReference type="Gene3D" id="1.10.10.10">
    <property type="entry name" value="Winged helix-like DNA-binding domain superfamily/Winged helix DNA-binding domain"/>
    <property type="match status" value="1"/>
</dbReference>
<dbReference type="SUPFAM" id="SSF48452">
    <property type="entry name" value="TPR-like"/>
    <property type="match status" value="2"/>
</dbReference>
<dbReference type="InterPro" id="IPR011990">
    <property type="entry name" value="TPR-like_helical_dom_sf"/>
</dbReference>
<keyword evidence="3" id="KW-0812">Transmembrane</keyword>
<dbReference type="CDD" id="cd00383">
    <property type="entry name" value="trans_reg_C"/>
    <property type="match status" value="1"/>
</dbReference>
<feature type="transmembrane region" description="Helical" evidence="3">
    <location>
        <begin position="150"/>
        <end position="170"/>
    </location>
</feature>
<reference evidence="6" key="1">
    <citation type="journal article" date="2019" name="Int. J. Syst. Evol. Microbiol.">
        <title>The Global Catalogue of Microorganisms (GCM) 10K type strain sequencing project: providing services to taxonomists for standard genome sequencing and annotation.</title>
        <authorList>
            <consortium name="The Broad Institute Genomics Platform"/>
            <consortium name="The Broad Institute Genome Sequencing Center for Infectious Disease"/>
            <person name="Wu L."/>
            <person name="Ma J."/>
        </authorList>
    </citation>
    <scope>NUCLEOTIDE SEQUENCE [LARGE SCALE GENOMIC DNA]</scope>
    <source>
        <strain evidence="6">CCUG 30340</strain>
    </source>
</reference>
<evidence type="ECO:0000259" key="4">
    <source>
        <dbReference type="PROSITE" id="PS51755"/>
    </source>
</evidence>
<dbReference type="Pfam" id="PF00486">
    <property type="entry name" value="Trans_reg_C"/>
    <property type="match status" value="1"/>
</dbReference>
<dbReference type="InterPro" id="IPR016032">
    <property type="entry name" value="Sig_transdc_resp-reg_C-effctor"/>
</dbReference>
<dbReference type="RefSeq" id="WP_380019610.1">
    <property type="nucleotide sequence ID" value="NZ_JBHSHD010000005.1"/>
</dbReference>
<evidence type="ECO:0000256" key="2">
    <source>
        <dbReference type="PROSITE-ProRule" id="PRU01091"/>
    </source>
</evidence>
<dbReference type="InterPro" id="IPR001867">
    <property type="entry name" value="OmpR/PhoB-type_DNA-bd"/>
</dbReference>
<proteinExistence type="predicted"/>
<keyword evidence="3" id="KW-1133">Transmembrane helix</keyword>
<keyword evidence="3" id="KW-0472">Membrane</keyword>
<dbReference type="SUPFAM" id="SSF46894">
    <property type="entry name" value="C-terminal effector domain of the bipartite response regulators"/>
    <property type="match status" value="1"/>
</dbReference>
<organism evidence="5 6">
    <name type="scientific">Dokdonella ginsengisoli</name>
    <dbReference type="NCBI Taxonomy" id="363846"/>
    <lineage>
        <taxon>Bacteria</taxon>
        <taxon>Pseudomonadati</taxon>
        <taxon>Pseudomonadota</taxon>
        <taxon>Gammaproteobacteria</taxon>
        <taxon>Lysobacterales</taxon>
        <taxon>Rhodanobacteraceae</taxon>
        <taxon>Dokdonella</taxon>
    </lineage>
</organism>
<dbReference type="EMBL" id="JBHSHD010000005">
    <property type="protein sequence ID" value="MFC4819815.1"/>
    <property type="molecule type" value="Genomic_DNA"/>
</dbReference>
<dbReference type="Proteomes" id="UP001595886">
    <property type="component" value="Unassembled WGS sequence"/>
</dbReference>
<sequence>MTVEVYEFGAFRFNPSARELWRAGQRVDLPRRSFECIEHLLAHRERAVGRDELVEAVFGRSNVSDAQLGQVVLRARRALDDDGNTQRVVRTIAGYGYRWVADVRVVVEESAAGGADAAEPTFVPADAAVPSGETIASASSAGIRLPRRRFALLAALAASLLIAAAAWLALSAHRPSEGLAQPVPTERSIGTHADSVVVLPLQVDGLREDAWIRLGAMDLVADRLRQAGLRAPASESVLALLKSAPESASGGEPPNLREATGARLLVRGRATRSASGWQVELAAAPESGIAVPVRFTGRDPVQAMRGAADLLLAALGRSVPAEGERDATLDETLQRARAAMLANELDTAREILTASPELAASSARLAYRLALVDFRAGQLDQAEASLDEVLKQPEAAQDARFRGQVLIARGVVRMRRGEFEQSSHDYDAALALLTPGRDALEIGQALTGRANSRVPERRYDEALADFGTARTDLESAGDQVGVARVDANLGLLELFRSRPAAALGYLLPAADRFQSFGALHELLLSLTGIVQAQLAMLQRDEAAATVERGWALRERITDPDQRVDLLLNRAQVLIGSGRHREAAAALAQARTGTNSGNRVLLARLRALGAELAAVREDWRAAADEAAAALAEWPSSGADDERSGIVLIRQRALLALGEEASAEALLERRREPPEQAADVPGVVTDALAMAEWAQHAGDSARALRWFRFAAVSADRRGVPAEIVAVARAYAPVLLATGERAQAAVVIGRVAPWAARDFDCALLQLRLFHAMDQREPWFSALRQAQALAGERAISTELLELRTTGNGGPLRLSDRSR</sequence>
<feature type="domain" description="OmpR/PhoB-type" evidence="4">
    <location>
        <begin position="3"/>
        <end position="101"/>
    </location>
</feature>
<evidence type="ECO:0000256" key="1">
    <source>
        <dbReference type="ARBA" id="ARBA00023125"/>
    </source>
</evidence>
<comment type="caution">
    <text evidence="5">The sequence shown here is derived from an EMBL/GenBank/DDBJ whole genome shotgun (WGS) entry which is preliminary data.</text>
</comment>
<dbReference type="SMART" id="SM00862">
    <property type="entry name" value="Trans_reg_C"/>
    <property type="match status" value="1"/>
</dbReference>
<dbReference type="PROSITE" id="PS51755">
    <property type="entry name" value="OMPR_PHOB"/>
    <property type="match status" value="1"/>
</dbReference>
<feature type="DNA-binding region" description="OmpR/PhoB-type" evidence="2">
    <location>
        <begin position="3"/>
        <end position="101"/>
    </location>
</feature>
<evidence type="ECO:0000256" key="3">
    <source>
        <dbReference type="SAM" id="Phobius"/>
    </source>
</evidence>